<evidence type="ECO:0000313" key="4">
    <source>
        <dbReference type="Proteomes" id="UP000218267"/>
    </source>
</evidence>
<reference evidence="4" key="2">
    <citation type="journal article" date="2020" name="Antonie Van Leeuwenhoek">
        <title>Labilibaculum antarcticum sp. nov., a novel facultative anaerobic, psychrotorelant bacterium isolated from marine sediment of Antarctica.</title>
        <authorList>
            <person name="Watanabe M."/>
            <person name="Kojima H."/>
            <person name="Fukui M."/>
        </authorList>
    </citation>
    <scope>NUCLEOTIDE SEQUENCE [LARGE SCALE GENOMIC DNA]</scope>
    <source>
        <strain evidence="4">SPP2</strain>
    </source>
</reference>
<feature type="transmembrane region" description="Helical" evidence="1">
    <location>
        <begin position="35"/>
        <end position="61"/>
    </location>
</feature>
<keyword evidence="1" id="KW-0812">Transmembrane</keyword>
<dbReference type="KEGG" id="mbas:ALGA_3199"/>
<sequence length="71" mass="7770">MKKNMGKIDRILRVIVALILAILYFMNIITGTIGIVALIIAGMFLITSLVGSCPPYGLFGINTCKVKEQKK</sequence>
<evidence type="ECO:0000259" key="2">
    <source>
        <dbReference type="Pfam" id="PF11127"/>
    </source>
</evidence>
<dbReference type="EMBL" id="AP018042">
    <property type="protein sequence ID" value="BAX81499.1"/>
    <property type="molecule type" value="Genomic_DNA"/>
</dbReference>
<evidence type="ECO:0000313" key="3">
    <source>
        <dbReference type="EMBL" id="BAX81499.1"/>
    </source>
</evidence>
<organism evidence="3 4">
    <name type="scientific">Labilibaculum antarcticum</name>
    <dbReference type="NCBI Taxonomy" id="1717717"/>
    <lineage>
        <taxon>Bacteria</taxon>
        <taxon>Pseudomonadati</taxon>
        <taxon>Bacteroidota</taxon>
        <taxon>Bacteroidia</taxon>
        <taxon>Marinilabiliales</taxon>
        <taxon>Marinifilaceae</taxon>
        <taxon>Labilibaculum</taxon>
    </lineage>
</organism>
<name>A0A1Y1CM39_9BACT</name>
<keyword evidence="1" id="KW-0472">Membrane</keyword>
<evidence type="ECO:0000256" key="1">
    <source>
        <dbReference type="SAM" id="Phobius"/>
    </source>
</evidence>
<gene>
    <name evidence="3" type="ORF">ALGA_3199</name>
</gene>
<dbReference type="RefSeq" id="WP_096430965.1">
    <property type="nucleotide sequence ID" value="NZ_AP018042.1"/>
</dbReference>
<feature type="transmembrane region" description="Helical" evidence="1">
    <location>
        <begin position="12"/>
        <end position="29"/>
    </location>
</feature>
<protein>
    <recommendedName>
        <fullName evidence="2">Inner membrane protein YgaP-like transmembrane domain-containing protein</fullName>
    </recommendedName>
</protein>
<accession>A0A1Y1CM39</accession>
<dbReference type="Proteomes" id="UP000218267">
    <property type="component" value="Chromosome"/>
</dbReference>
<reference evidence="3 4" key="1">
    <citation type="journal article" date="2018" name="Mar. Genomics">
        <title>Complete genome sequence of Marinifilaceae bacterium strain SPP2, isolated from the Antarctic marine sediment.</title>
        <authorList>
            <person name="Watanabe M."/>
            <person name="Kojima H."/>
            <person name="Fukui M."/>
        </authorList>
    </citation>
    <scope>NUCLEOTIDE SEQUENCE [LARGE SCALE GENOMIC DNA]</scope>
    <source>
        <strain evidence="3 4">SPP2</strain>
    </source>
</reference>
<dbReference type="OrthoDB" id="9804804at2"/>
<feature type="domain" description="Inner membrane protein YgaP-like transmembrane" evidence="2">
    <location>
        <begin position="1"/>
        <end position="67"/>
    </location>
</feature>
<dbReference type="AlphaFoldDB" id="A0A1Y1CM39"/>
<dbReference type="InterPro" id="IPR021309">
    <property type="entry name" value="YgaP-like_TM"/>
</dbReference>
<proteinExistence type="predicted"/>
<dbReference type="Pfam" id="PF11127">
    <property type="entry name" value="YgaP-like_TM"/>
    <property type="match status" value="1"/>
</dbReference>
<keyword evidence="1" id="KW-1133">Transmembrane helix</keyword>
<keyword evidence="4" id="KW-1185">Reference proteome</keyword>